<evidence type="ECO:0000256" key="11">
    <source>
        <dbReference type="ARBA" id="ARBA00060615"/>
    </source>
</evidence>
<comment type="similarity">
    <text evidence="2">Belongs to the glycosyl hydrolase 15 family.</text>
</comment>
<evidence type="ECO:0000256" key="6">
    <source>
        <dbReference type="ARBA" id="ARBA00023277"/>
    </source>
</evidence>
<dbReference type="EC" id="3.2.1.28" evidence="3"/>
<dbReference type="InterPro" id="IPR012341">
    <property type="entry name" value="6hp_glycosidase-like_sf"/>
</dbReference>
<keyword evidence="16" id="KW-1185">Reference proteome</keyword>
<reference evidence="15 16" key="1">
    <citation type="submission" date="2017-05" db="EMBL/GenBank/DDBJ databases">
        <title>Biotechnological potential of actinobacteria isolated from South African environments.</title>
        <authorList>
            <person name="Le Roes-Hill M."/>
            <person name="Prins A."/>
            <person name="Durrell K.A."/>
        </authorList>
    </citation>
    <scope>NUCLEOTIDE SEQUENCE [LARGE SCALE GENOMIC DNA]</scope>
    <source>
        <strain evidence="15">M26</strain>
    </source>
</reference>
<evidence type="ECO:0000313" key="15">
    <source>
        <dbReference type="EMBL" id="OUC98773.1"/>
    </source>
</evidence>
<dbReference type="InterPro" id="IPR008928">
    <property type="entry name" value="6-hairpin_glycosidase_sf"/>
</dbReference>
<evidence type="ECO:0000259" key="13">
    <source>
        <dbReference type="Pfam" id="PF00723"/>
    </source>
</evidence>
<comment type="caution">
    <text evidence="15">The sequence shown here is derived from an EMBL/GenBank/DDBJ whole genome shotgun (WGS) entry which is preliminary data.</text>
</comment>
<evidence type="ECO:0000256" key="7">
    <source>
        <dbReference type="ARBA" id="ARBA00023295"/>
    </source>
</evidence>
<feature type="domain" description="GH15-like" evidence="13">
    <location>
        <begin position="216"/>
        <end position="581"/>
    </location>
</feature>
<dbReference type="FunFam" id="1.50.10.10:FF:000005">
    <property type="entry name" value="Glycosyl hydrolase, glucoamylase"/>
    <property type="match status" value="1"/>
</dbReference>
<dbReference type="InterPro" id="IPR045582">
    <property type="entry name" value="Trehalase-like_N"/>
</dbReference>
<dbReference type="Proteomes" id="UP000194761">
    <property type="component" value="Unassembled WGS sequence"/>
</dbReference>
<keyword evidence="6" id="KW-0119">Carbohydrate metabolism</keyword>
<evidence type="ECO:0000256" key="12">
    <source>
        <dbReference type="SAM" id="MobiDB-lite"/>
    </source>
</evidence>
<name>A0A243RUC5_9ACTN</name>
<evidence type="ECO:0000256" key="2">
    <source>
        <dbReference type="ARBA" id="ARBA00006188"/>
    </source>
</evidence>
<protein>
    <recommendedName>
        <fullName evidence="4">Trehalase</fullName>
        <ecNumber evidence="3">3.2.1.28</ecNumber>
    </recommendedName>
    <alternativeName>
        <fullName evidence="8">Alpha,alpha-trehalase</fullName>
    </alternativeName>
    <alternativeName>
        <fullName evidence="9">Alpha,alpha-trehalose glucohydrolase</fullName>
    </alternativeName>
</protein>
<proteinExistence type="inferred from homology"/>
<evidence type="ECO:0000256" key="8">
    <source>
        <dbReference type="ARBA" id="ARBA00030473"/>
    </source>
</evidence>
<organism evidence="15 16">
    <name type="scientific">Streptosporangium minutum</name>
    <dbReference type="NCBI Taxonomy" id="569862"/>
    <lineage>
        <taxon>Bacteria</taxon>
        <taxon>Bacillati</taxon>
        <taxon>Actinomycetota</taxon>
        <taxon>Actinomycetes</taxon>
        <taxon>Streptosporangiales</taxon>
        <taxon>Streptosporangiaceae</taxon>
        <taxon>Streptosporangium</taxon>
    </lineage>
</organism>
<gene>
    <name evidence="15" type="ORF">CA984_05865</name>
</gene>
<evidence type="ECO:0000256" key="5">
    <source>
        <dbReference type="ARBA" id="ARBA00022801"/>
    </source>
</evidence>
<comment type="catalytic activity">
    <reaction evidence="1">
        <text>alpha,alpha-trehalose + H2O = alpha-D-glucose + beta-D-glucose</text>
        <dbReference type="Rhea" id="RHEA:32675"/>
        <dbReference type="ChEBI" id="CHEBI:15377"/>
        <dbReference type="ChEBI" id="CHEBI:15903"/>
        <dbReference type="ChEBI" id="CHEBI:16551"/>
        <dbReference type="ChEBI" id="CHEBI:17925"/>
        <dbReference type="EC" id="3.2.1.28"/>
    </reaction>
</comment>
<evidence type="ECO:0000256" key="1">
    <source>
        <dbReference type="ARBA" id="ARBA00001576"/>
    </source>
</evidence>
<evidence type="ECO:0000256" key="3">
    <source>
        <dbReference type="ARBA" id="ARBA00012757"/>
    </source>
</evidence>
<dbReference type="GO" id="GO:0005993">
    <property type="term" value="P:trehalose catabolic process"/>
    <property type="evidence" value="ECO:0007669"/>
    <property type="project" value="UniProtKB-ARBA"/>
</dbReference>
<accession>A0A243RUC5</accession>
<keyword evidence="7" id="KW-0326">Glycosidase</keyword>
<feature type="domain" description="Trehalase-like N-terminal" evidence="14">
    <location>
        <begin position="2"/>
        <end position="176"/>
    </location>
</feature>
<comment type="pathway">
    <text evidence="11">Glycan degradation; trehalose degradation; D-glucose from alpha,alpha-trehalose: step 1/1.</text>
</comment>
<comment type="cofactor">
    <cofactor evidence="10">
        <name>phosphate</name>
        <dbReference type="ChEBI" id="CHEBI:43474"/>
    </cofactor>
</comment>
<evidence type="ECO:0000313" key="16">
    <source>
        <dbReference type="Proteomes" id="UP000194761"/>
    </source>
</evidence>
<evidence type="ECO:0000256" key="10">
    <source>
        <dbReference type="ARBA" id="ARBA00053030"/>
    </source>
</evidence>
<dbReference type="InterPro" id="IPR011613">
    <property type="entry name" value="GH15-like"/>
</dbReference>
<dbReference type="PANTHER" id="PTHR31616:SF0">
    <property type="entry name" value="GLUCAN 1,4-ALPHA-GLUCOSIDASE"/>
    <property type="match status" value="1"/>
</dbReference>
<dbReference type="Pfam" id="PF19291">
    <property type="entry name" value="TREH_N"/>
    <property type="match status" value="1"/>
</dbReference>
<evidence type="ECO:0000259" key="14">
    <source>
        <dbReference type="Pfam" id="PF19291"/>
    </source>
</evidence>
<dbReference type="SUPFAM" id="SSF48208">
    <property type="entry name" value="Six-hairpin glycosidases"/>
    <property type="match status" value="1"/>
</dbReference>
<feature type="region of interest" description="Disordered" evidence="12">
    <location>
        <begin position="590"/>
        <end position="610"/>
    </location>
</feature>
<keyword evidence="5" id="KW-0378">Hydrolase</keyword>
<dbReference type="EMBL" id="NGFP01000016">
    <property type="protein sequence ID" value="OUC98773.1"/>
    <property type="molecule type" value="Genomic_DNA"/>
</dbReference>
<evidence type="ECO:0000256" key="4">
    <source>
        <dbReference type="ARBA" id="ARBA00019905"/>
    </source>
</evidence>
<dbReference type="Pfam" id="PF00723">
    <property type="entry name" value="Glyco_hydro_15"/>
    <property type="match status" value="1"/>
</dbReference>
<dbReference type="PANTHER" id="PTHR31616">
    <property type="entry name" value="TREHALASE"/>
    <property type="match status" value="1"/>
</dbReference>
<evidence type="ECO:0000256" key="9">
    <source>
        <dbReference type="ARBA" id="ARBA00031637"/>
    </source>
</evidence>
<sequence>MRIEDYALIGDMHTAALVGRDGSVDWLCLPRFDSGACFAALLDGPRAGRWLLAPAGRQVCTGRRYHDDTLILETTWDSAGGCVRVMDFMPPRGQAPAVIRVVEGVRGRVEMRTELMLRFDYGHVVPWVHHDGGQLAVVAGPDAAWLQGPAELCPDEEAHRTTATFTVRAGDRVPSVLTWQSSWLPRPDPVDAVESLTSTELLWKQWLERCRYAGGYGEAVRRSLLTLKALTYAPTGGIVAAPTASLPEQLGGPRNWDYRYSWLRDAAFTLQALMRAGYDAEATAWRDWLLRAVAGSPADLQIMYTLDGCRRIPEWTVDWLSGYERSQPVRIGNAACEQFQLDVYGEVLDCLELAREAGLAPDEDAWDLQRVLMDYLEGAWKKPDNGLWEMRGPRRDFVHSKILAWVAADRMISAVENHGRDGPVHRWRALRAEIHRDVCTRGYDPGRNTFTQYYGSKGLDAALLLIPRLGFLPPDDPRVAGTVEAVQRELVEGGFVLRYRPGAEDVDALPGTEGTFLACSFWLADALALLGRRQEARRLFERLLALRNDVGLLSEEYDVTRHRQVGNFPQAYSHVSVINTAAVLAGDGDNRTRRARHHPGQSVAGLEETGNAIRRQRMLP</sequence>
<dbReference type="AlphaFoldDB" id="A0A243RUC5"/>
<dbReference type="Gene3D" id="1.50.10.10">
    <property type="match status" value="1"/>
</dbReference>
<dbReference type="GO" id="GO:0004555">
    <property type="term" value="F:alpha,alpha-trehalase activity"/>
    <property type="evidence" value="ECO:0007669"/>
    <property type="project" value="UniProtKB-EC"/>
</dbReference>
<dbReference type="RefSeq" id="WP_086568996.1">
    <property type="nucleotide sequence ID" value="NZ_NGFP01000016.1"/>
</dbReference>